<dbReference type="AlphaFoldDB" id="A0AAE0ME38"/>
<evidence type="ECO:0000256" key="1">
    <source>
        <dbReference type="SAM" id="MobiDB-lite"/>
    </source>
</evidence>
<keyword evidence="4" id="KW-1185">Reference proteome</keyword>
<feature type="compositionally biased region" description="Low complexity" evidence="1">
    <location>
        <begin position="357"/>
        <end position="375"/>
    </location>
</feature>
<reference evidence="3" key="1">
    <citation type="journal article" date="2023" name="Mol. Phylogenet. Evol.">
        <title>Genome-scale phylogeny and comparative genomics of the fungal order Sordariales.</title>
        <authorList>
            <person name="Hensen N."/>
            <person name="Bonometti L."/>
            <person name="Westerberg I."/>
            <person name="Brannstrom I.O."/>
            <person name="Guillou S."/>
            <person name="Cros-Aarteil S."/>
            <person name="Calhoun S."/>
            <person name="Haridas S."/>
            <person name="Kuo A."/>
            <person name="Mondo S."/>
            <person name="Pangilinan J."/>
            <person name="Riley R."/>
            <person name="LaButti K."/>
            <person name="Andreopoulos B."/>
            <person name="Lipzen A."/>
            <person name="Chen C."/>
            <person name="Yan M."/>
            <person name="Daum C."/>
            <person name="Ng V."/>
            <person name="Clum A."/>
            <person name="Steindorff A."/>
            <person name="Ohm R.A."/>
            <person name="Martin F."/>
            <person name="Silar P."/>
            <person name="Natvig D.O."/>
            <person name="Lalanne C."/>
            <person name="Gautier V."/>
            <person name="Ament-Velasquez S.L."/>
            <person name="Kruys A."/>
            <person name="Hutchinson M.I."/>
            <person name="Powell A.J."/>
            <person name="Barry K."/>
            <person name="Miller A.N."/>
            <person name="Grigoriev I.V."/>
            <person name="Debuchy R."/>
            <person name="Gladieux P."/>
            <person name="Hiltunen Thoren M."/>
            <person name="Johannesson H."/>
        </authorList>
    </citation>
    <scope>NUCLEOTIDE SEQUENCE</scope>
    <source>
        <strain evidence="3">CBS 118394</strain>
    </source>
</reference>
<keyword evidence="2" id="KW-0472">Membrane</keyword>
<feature type="compositionally biased region" description="Polar residues" evidence="1">
    <location>
        <begin position="503"/>
        <end position="522"/>
    </location>
</feature>
<feature type="transmembrane region" description="Helical" evidence="2">
    <location>
        <begin position="59"/>
        <end position="80"/>
    </location>
</feature>
<evidence type="ECO:0008006" key="5">
    <source>
        <dbReference type="Google" id="ProtNLM"/>
    </source>
</evidence>
<keyword evidence="2" id="KW-1133">Transmembrane helix</keyword>
<gene>
    <name evidence="3" type="ORF">B0H66DRAFT_11328</name>
</gene>
<feature type="compositionally biased region" description="Gly residues" evidence="1">
    <location>
        <begin position="397"/>
        <end position="407"/>
    </location>
</feature>
<dbReference type="GO" id="GO:0005935">
    <property type="term" value="C:cellular bud neck"/>
    <property type="evidence" value="ECO:0007669"/>
    <property type="project" value="TreeGrafter"/>
</dbReference>
<feature type="compositionally biased region" description="Gly residues" evidence="1">
    <location>
        <begin position="331"/>
        <end position="342"/>
    </location>
</feature>
<name>A0AAE0ME38_9PEZI</name>
<dbReference type="Proteomes" id="UP001283341">
    <property type="component" value="Unassembled WGS sequence"/>
</dbReference>
<dbReference type="InterPro" id="IPR037504">
    <property type="entry name" value="PSI_induc_2"/>
</dbReference>
<dbReference type="PANTHER" id="PTHR40018:SF1">
    <property type="entry name" value="[PSI+] INDUCTION PROTEIN 2"/>
    <property type="match status" value="1"/>
</dbReference>
<accession>A0AAE0ME38</accession>
<keyword evidence="2" id="KW-0812">Transmembrane</keyword>
<dbReference type="EMBL" id="JAUEDM010000001">
    <property type="protein sequence ID" value="KAK3329042.1"/>
    <property type="molecule type" value="Genomic_DNA"/>
</dbReference>
<feature type="compositionally biased region" description="Gly residues" evidence="1">
    <location>
        <begin position="302"/>
        <end position="311"/>
    </location>
</feature>
<evidence type="ECO:0000256" key="2">
    <source>
        <dbReference type="SAM" id="Phobius"/>
    </source>
</evidence>
<evidence type="ECO:0000313" key="3">
    <source>
        <dbReference type="EMBL" id="KAK3329042.1"/>
    </source>
</evidence>
<evidence type="ECO:0000313" key="4">
    <source>
        <dbReference type="Proteomes" id="UP001283341"/>
    </source>
</evidence>
<comment type="caution">
    <text evidence="3">The sequence shown here is derived from an EMBL/GenBank/DDBJ whole genome shotgun (WGS) entry which is preliminary data.</text>
</comment>
<dbReference type="PANTHER" id="PTHR40018">
    <property type="entry name" value="[PSI+] INDUCTION PROTEIN 2"/>
    <property type="match status" value="1"/>
</dbReference>
<feature type="compositionally biased region" description="Low complexity" evidence="1">
    <location>
        <begin position="533"/>
        <end position="543"/>
    </location>
</feature>
<feature type="region of interest" description="Disordered" evidence="1">
    <location>
        <begin position="238"/>
        <end position="575"/>
    </location>
</feature>
<organism evidence="3 4">
    <name type="scientific">Apodospora peruviana</name>
    <dbReference type="NCBI Taxonomy" id="516989"/>
    <lineage>
        <taxon>Eukaryota</taxon>
        <taxon>Fungi</taxon>
        <taxon>Dikarya</taxon>
        <taxon>Ascomycota</taxon>
        <taxon>Pezizomycotina</taxon>
        <taxon>Sordariomycetes</taxon>
        <taxon>Sordariomycetidae</taxon>
        <taxon>Sordariales</taxon>
        <taxon>Lasiosphaeriaceae</taxon>
        <taxon>Apodospora</taxon>
    </lineage>
</organism>
<protein>
    <recommendedName>
        <fullName evidence="5">Fibroin-3 related protein</fullName>
    </recommendedName>
</protein>
<sequence length="575" mass="60062">MPAVNVAMQRSLREGFEELLLASLRPALERRMDIQGEISDAKTAFSSWDNCMQASFCKWPVIAIIIIGGLIIFSVVWCIIRCACCGLSCCCSCFSCLKCCGDCCGCCDPPRGKRSKYLDEPYIPPNQGYQKTAPMTPFAPAPALNHHAMSPTFSSMPAAATIPPQYAEFDVSKKPVGEDALPAMPTWDDAGSKKIAVEEAVEMDQLKKKPEAGSAQNLAETAGAAGAAGAVAGTALAGPRASPVQSPVNRSPYGPPGPAPGPGSSGYFAAPGAVDNDPYAQNGHDYHQPGGGAFGQAQGMGPDQGYGGPDQGYGLAVAGPGMGPGRRSPRAGGGGYNDGGYGPPARQGSYDTYGNMPPQQNQPYDNYNDNYNSQSGGQGYGMGPGIRPRRSPRDMQMGGGGGPGGYGQPQDLMRRSPSAPAEANYGAVNGYDRSPSAPAETNYGAGRYDNRQMPPSRQYSSDSQRPLRGGPTPRRQYSHDVEPTLPPIPAQDFGGGGGGFDFNTSGYSRPNTGHGNDNSYRQPSPAAVMPELPASQPQQQQASYPGYKPYQPPSANNGGSGGGGQQQGQSNWSGL</sequence>
<proteinExistence type="predicted"/>
<feature type="compositionally biased region" description="Polar residues" evidence="1">
    <location>
        <begin position="453"/>
        <end position="464"/>
    </location>
</feature>
<dbReference type="GO" id="GO:0005886">
    <property type="term" value="C:plasma membrane"/>
    <property type="evidence" value="ECO:0007669"/>
    <property type="project" value="TreeGrafter"/>
</dbReference>
<reference evidence="3" key="2">
    <citation type="submission" date="2023-06" db="EMBL/GenBank/DDBJ databases">
        <authorList>
            <consortium name="Lawrence Berkeley National Laboratory"/>
            <person name="Haridas S."/>
            <person name="Hensen N."/>
            <person name="Bonometti L."/>
            <person name="Westerberg I."/>
            <person name="Brannstrom I.O."/>
            <person name="Guillou S."/>
            <person name="Cros-Aarteil S."/>
            <person name="Calhoun S."/>
            <person name="Kuo A."/>
            <person name="Mondo S."/>
            <person name="Pangilinan J."/>
            <person name="Riley R."/>
            <person name="Labutti K."/>
            <person name="Andreopoulos B."/>
            <person name="Lipzen A."/>
            <person name="Chen C."/>
            <person name="Yanf M."/>
            <person name="Daum C."/>
            <person name="Ng V."/>
            <person name="Clum A."/>
            <person name="Steindorff A."/>
            <person name="Ohm R."/>
            <person name="Martin F."/>
            <person name="Silar P."/>
            <person name="Natvig D."/>
            <person name="Lalanne C."/>
            <person name="Gautier V."/>
            <person name="Ament-Velasquez S.L."/>
            <person name="Kruys A."/>
            <person name="Hutchinson M.I."/>
            <person name="Powell A.J."/>
            <person name="Barry K."/>
            <person name="Miller A.N."/>
            <person name="Grigoriev I.V."/>
            <person name="Debuchy R."/>
            <person name="Gladieux P."/>
            <person name="Thoren M.H."/>
            <person name="Johannesson H."/>
        </authorList>
    </citation>
    <scope>NUCLEOTIDE SEQUENCE</scope>
    <source>
        <strain evidence="3">CBS 118394</strain>
    </source>
</reference>